<dbReference type="Proteomes" id="UP000516437">
    <property type="component" value="Unassembled WGS sequence"/>
</dbReference>
<evidence type="ECO:0000313" key="1">
    <source>
        <dbReference type="EMBL" id="KAB1200332.1"/>
    </source>
</evidence>
<name>A0A6A1UJD5_9ROSI</name>
<reference evidence="1 2" key="1">
    <citation type="journal article" date="2019" name="Plant Biotechnol. J.">
        <title>The red bayberry genome and genetic basis of sex determination.</title>
        <authorList>
            <person name="Jia H.M."/>
            <person name="Jia H.J."/>
            <person name="Cai Q.L."/>
            <person name="Wang Y."/>
            <person name="Zhao H.B."/>
            <person name="Yang W.F."/>
            <person name="Wang G.Y."/>
            <person name="Li Y.H."/>
            <person name="Zhan D.L."/>
            <person name="Shen Y.T."/>
            <person name="Niu Q.F."/>
            <person name="Chang L."/>
            <person name="Qiu J."/>
            <person name="Zhao L."/>
            <person name="Xie H.B."/>
            <person name="Fu W.Y."/>
            <person name="Jin J."/>
            <person name="Li X.W."/>
            <person name="Jiao Y."/>
            <person name="Zhou C.C."/>
            <person name="Tu T."/>
            <person name="Chai C.Y."/>
            <person name="Gao J.L."/>
            <person name="Fan L.J."/>
            <person name="van de Weg E."/>
            <person name="Wang J.Y."/>
            <person name="Gao Z.S."/>
        </authorList>
    </citation>
    <scope>NUCLEOTIDE SEQUENCE [LARGE SCALE GENOMIC DNA]</scope>
    <source>
        <tissue evidence="1">Leaves</tissue>
    </source>
</reference>
<comment type="caution">
    <text evidence="1">The sequence shown here is derived from an EMBL/GenBank/DDBJ whole genome shotgun (WGS) entry which is preliminary data.</text>
</comment>
<proteinExistence type="predicted"/>
<organism evidence="1 2">
    <name type="scientific">Morella rubra</name>
    <name type="common">Chinese bayberry</name>
    <dbReference type="NCBI Taxonomy" id="262757"/>
    <lineage>
        <taxon>Eukaryota</taxon>
        <taxon>Viridiplantae</taxon>
        <taxon>Streptophyta</taxon>
        <taxon>Embryophyta</taxon>
        <taxon>Tracheophyta</taxon>
        <taxon>Spermatophyta</taxon>
        <taxon>Magnoliopsida</taxon>
        <taxon>eudicotyledons</taxon>
        <taxon>Gunneridae</taxon>
        <taxon>Pentapetalae</taxon>
        <taxon>rosids</taxon>
        <taxon>fabids</taxon>
        <taxon>Fagales</taxon>
        <taxon>Myricaceae</taxon>
        <taxon>Morella</taxon>
    </lineage>
</organism>
<accession>A0A6A1UJD5</accession>
<dbReference type="EMBL" id="RXIC02000179">
    <property type="protein sequence ID" value="KAB1200332.1"/>
    <property type="molecule type" value="Genomic_DNA"/>
</dbReference>
<keyword evidence="2" id="KW-1185">Reference proteome</keyword>
<sequence length="114" mass="13202">MALNLILSWRLHFWTGRDARSVFAELFNLVPRRVMIVGYKQSGYPIEALELFADEKWAELLPNSGYDCKRVLCVWEFKGEGKLVKSNLKKVTYGACGHGFVNLDRKFGWMDQIN</sequence>
<gene>
    <name evidence="1" type="ORF">CJ030_MR0G007612</name>
</gene>
<protein>
    <submittedName>
        <fullName evidence="1">Uncharacterized protein</fullName>
    </submittedName>
</protein>
<evidence type="ECO:0000313" key="2">
    <source>
        <dbReference type="Proteomes" id="UP000516437"/>
    </source>
</evidence>
<dbReference type="AlphaFoldDB" id="A0A6A1UJD5"/>